<evidence type="ECO:0000256" key="1">
    <source>
        <dbReference type="SAM" id="Coils"/>
    </source>
</evidence>
<dbReference type="PANTHER" id="PTHR47027:SF8">
    <property type="entry name" value="RIBONUCLEASE H"/>
    <property type="match status" value="1"/>
</dbReference>
<gene>
    <name evidence="3" type="primary">Nynrin-008</name>
</gene>
<evidence type="ECO:0000313" key="3">
    <source>
        <dbReference type="EMBL" id="CAB3264536.1"/>
    </source>
</evidence>
<proteinExistence type="evidence at transcript level"/>
<reference evidence="3" key="1">
    <citation type="submission" date="2020-04" db="EMBL/GenBank/DDBJ databases">
        <authorList>
            <person name="Neveu A P."/>
        </authorList>
    </citation>
    <scope>NUCLEOTIDE SEQUENCE</scope>
    <source>
        <tissue evidence="3">Whole embryo</tissue>
    </source>
</reference>
<dbReference type="EMBL" id="LR788674">
    <property type="protein sequence ID" value="CAB3264536.1"/>
    <property type="molecule type" value="mRNA"/>
</dbReference>
<dbReference type="AlphaFoldDB" id="A0A6F9DNI1"/>
<dbReference type="SUPFAM" id="SSF56672">
    <property type="entry name" value="DNA/RNA polymerases"/>
    <property type="match status" value="1"/>
</dbReference>
<feature type="coiled-coil region" evidence="1">
    <location>
        <begin position="286"/>
        <end position="313"/>
    </location>
</feature>
<sequence length="369" mass="42125">MHEKVRQVIWRQKILKRWQEYLGELFADDRRPRPSINKTGGIVILKDEVEQAIQSLSRGKATGPDGIAMEMIEALADFGVKTITNLANRIYNEGHFPVEMCKPVFIILQKKPSATKCEEHRTISLMSHLTKLVLRILLNSIRGRTTGDVSEEQYGFTPDKGTRNAIFILRMITERAIEMQRDICACFIDYVKAFDKVRHEPLIEMLETLDIDGKDIELIKNLYWDQQAAVRIDGALSEYVNIERGVRQGCIMLPDLFSLYTEMIMRHIKELKGFIIGGVNINNLRYADDTALIADTEEKLQNMMNEESEMKGLTINKRKSFVMVFTKKPVTPPCNVKVKGEVLEQVSQFQYLGSMLTSTGKCDIGIAKT</sequence>
<keyword evidence="1" id="KW-0175">Coiled coil</keyword>
<feature type="domain" description="Reverse transcriptase" evidence="2">
    <location>
        <begin position="89"/>
        <end position="356"/>
    </location>
</feature>
<dbReference type="InterPro" id="IPR000477">
    <property type="entry name" value="RT_dom"/>
</dbReference>
<accession>A0A6F9DNI1</accession>
<organism evidence="3">
    <name type="scientific">Phallusia mammillata</name>
    <dbReference type="NCBI Taxonomy" id="59560"/>
    <lineage>
        <taxon>Eukaryota</taxon>
        <taxon>Metazoa</taxon>
        <taxon>Chordata</taxon>
        <taxon>Tunicata</taxon>
        <taxon>Ascidiacea</taxon>
        <taxon>Phlebobranchia</taxon>
        <taxon>Ascidiidae</taxon>
        <taxon>Phallusia</taxon>
    </lineage>
</organism>
<dbReference type="Pfam" id="PF00078">
    <property type="entry name" value="RVT_1"/>
    <property type="match status" value="1"/>
</dbReference>
<dbReference type="CDD" id="cd01650">
    <property type="entry name" value="RT_nLTR_like"/>
    <property type="match status" value="1"/>
</dbReference>
<dbReference type="InterPro" id="IPR043502">
    <property type="entry name" value="DNA/RNA_pol_sf"/>
</dbReference>
<dbReference type="PROSITE" id="PS50878">
    <property type="entry name" value="RT_POL"/>
    <property type="match status" value="1"/>
</dbReference>
<protein>
    <submittedName>
        <fullName evidence="3">Pol-like protein</fullName>
    </submittedName>
</protein>
<evidence type="ECO:0000259" key="2">
    <source>
        <dbReference type="PROSITE" id="PS50878"/>
    </source>
</evidence>
<name>A0A6F9DNI1_9ASCI</name>
<dbReference type="PANTHER" id="PTHR47027">
    <property type="entry name" value="REVERSE TRANSCRIPTASE DOMAIN-CONTAINING PROTEIN"/>
    <property type="match status" value="1"/>
</dbReference>